<dbReference type="GO" id="GO:0005737">
    <property type="term" value="C:cytoplasm"/>
    <property type="evidence" value="ECO:0007669"/>
    <property type="project" value="TreeGrafter"/>
</dbReference>
<dbReference type="InterPro" id="IPR010919">
    <property type="entry name" value="SAND-like_dom_sf"/>
</dbReference>
<dbReference type="AlphaFoldDB" id="A0AAD4K2T3"/>
<dbReference type="InterPro" id="IPR009061">
    <property type="entry name" value="DNA-bd_dom_put_sf"/>
</dbReference>
<sequence length="607" mass="67740">VSSVLLYGIPIVSLYIEGQERLCLAQISNTLLKQFSYNEIHNRRVALGITCVQCTPVQLEILRRAGAMPVSSRRCGMITRREAERLCKSFLGDNTPPRLPDDFAFNVQHKCAWGCRGSFLPSRYNSSRAKCIKCTYCSMFFSPNKFIFHSHRLTTNDRYIQPDAANFNSWRRHMTLCGNGQDEKIVHAWEDVKAMFNGGTRKRLVGCNNSNRNSPNTQGGSTPNIKTSATTRLVEATNECQMDTKKGEENSYSKRPIDHHYNYNTVAATAAAVVGVTATVATTVGVPFNLHHRSLRNEHDLSIMPLPRNFVVDYTMWQQQQQQQHHHTKRIDSCPMSWIRPEINVERGFNASIVKNESHQVSSCNSATVKNVNNNNSEYSDFNVPSILKTSAFKPVVASTAIVSASLYATRSNESSNTVYNGSIQPTKTSTVFSHNISTTIANGCEMQKPSSSVFSPILNTIHMCTEDEKHNSFIAVSNSSNMVNRQCLNPICNGNRASEADDNEDDEVVDIETTEDENQRVSVSLNDDVSFNVVCSPHSLDYVTSLSTEPSHSSSPIVDIDVDGSTTDEDDQFDFKSNSVYSKDIHTRSNIKINQNHENDKATANV</sequence>
<dbReference type="SUPFAM" id="SSF46955">
    <property type="entry name" value="Putative DNA-binding domain"/>
    <property type="match status" value="1"/>
</dbReference>
<feature type="compositionally biased region" description="Low complexity" evidence="7">
    <location>
        <begin position="547"/>
        <end position="557"/>
    </location>
</feature>
<comment type="subcellular location">
    <subcellularLocation>
        <location evidence="1">Nucleus</location>
    </subcellularLocation>
</comment>
<feature type="compositionally biased region" description="Acidic residues" evidence="7">
    <location>
        <begin position="561"/>
        <end position="573"/>
    </location>
</feature>
<accession>A0AAD4K2T3</accession>
<evidence type="ECO:0000313" key="10">
    <source>
        <dbReference type="Proteomes" id="UP001200034"/>
    </source>
</evidence>
<comment type="similarity">
    <text evidence="2">Belongs to the SKI family.</text>
</comment>
<protein>
    <recommendedName>
        <fullName evidence="8">c-SKI SMAD4-binding domain-containing protein</fullName>
    </recommendedName>
</protein>
<dbReference type="CDD" id="cd21080">
    <property type="entry name" value="DHD_Skor"/>
    <property type="match status" value="1"/>
</dbReference>
<evidence type="ECO:0000259" key="8">
    <source>
        <dbReference type="SMART" id="SM01046"/>
    </source>
</evidence>
<evidence type="ECO:0000256" key="7">
    <source>
        <dbReference type="SAM" id="MobiDB-lite"/>
    </source>
</evidence>
<feature type="domain" description="c-SKI SMAD4-binding" evidence="8">
    <location>
        <begin position="104"/>
        <end position="197"/>
    </location>
</feature>
<comment type="caution">
    <text evidence="9">The sequence shown here is derived from an EMBL/GenBank/DDBJ whole genome shotgun (WGS) entry which is preliminary data.</text>
</comment>
<dbReference type="GO" id="GO:0000981">
    <property type="term" value="F:DNA-binding transcription factor activity, RNA polymerase II-specific"/>
    <property type="evidence" value="ECO:0007669"/>
    <property type="project" value="TreeGrafter"/>
</dbReference>
<dbReference type="PANTHER" id="PTHR10005">
    <property type="entry name" value="SKI ONCOGENE-RELATED"/>
    <property type="match status" value="1"/>
</dbReference>
<dbReference type="InterPro" id="IPR003380">
    <property type="entry name" value="SKI/SNO/DAC"/>
</dbReference>
<name>A0AAD4K2T3_9MUSC</name>
<dbReference type="InterPro" id="IPR023216">
    <property type="entry name" value="Tscrpt_reg_SKI_SnoN"/>
</dbReference>
<keyword evidence="10" id="KW-1185">Reference proteome</keyword>
<dbReference type="SUPFAM" id="SSF63763">
    <property type="entry name" value="SAND domain-like"/>
    <property type="match status" value="1"/>
</dbReference>
<evidence type="ECO:0000256" key="2">
    <source>
        <dbReference type="ARBA" id="ARBA00009513"/>
    </source>
</evidence>
<evidence type="ECO:0000256" key="4">
    <source>
        <dbReference type="ARBA" id="ARBA00023015"/>
    </source>
</evidence>
<keyword evidence="3" id="KW-0678">Repressor</keyword>
<dbReference type="InterPro" id="IPR014890">
    <property type="entry name" value="c-SKI_SMAD4-bd_dom"/>
</dbReference>
<dbReference type="Gene3D" id="3.10.260.20">
    <property type="entry name" value="Ski"/>
    <property type="match status" value="1"/>
</dbReference>
<dbReference type="GO" id="GO:0030514">
    <property type="term" value="P:negative regulation of BMP signaling pathway"/>
    <property type="evidence" value="ECO:0007669"/>
    <property type="project" value="TreeGrafter"/>
</dbReference>
<dbReference type="InterPro" id="IPR037000">
    <property type="entry name" value="Ski_DNA-bd_sf"/>
</dbReference>
<keyword evidence="5" id="KW-0804">Transcription</keyword>
<dbReference type="Pfam" id="PF08782">
    <property type="entry name" value="c-SKI_SMAD_bind"/>
    <property type="match status" value="1"/>
</dbReference>
<feature type="non-terminal residue" evidence="9">
    <location>
        <position position="607"/>
    </location>
</feature>
<dbReference type="GO" id="GO:0005667">
    <property type="term" value="C:transcription regulator complex"/>
    <property type="evidence" value="ECO:0007669"/>
    <property type="project" value="TreeGrafter"/>
</dbReference>
<dbReference type="GO" id="GO:0005634">
    <property type="term" value="C:nucleus"/>
    <property type="evidence" value="ECO:0007669"/>
    <property type="project" value="UniProtKB-SubCell"/>
</dbReference>
<dbReference type="FunFam" id="3.10.260.20:FF:000003">
    <property type="entry name" value="SKI family transcriptional corepressor 1 homolog-B-like"/>
    <property type="match status" value="1"/>
</dbReference>
<evidence type="ECO:0000313" key="9">
    <source>
        <dbReference type="EMBL" id="KAH8376013.1"/>
    </source>
</evidence>
<keyword evidence="4" id="KW-0805">Transcription regulation</keyword>
<feature type="region of interest" description="Disordered" evidence="7">
    <location>
        <begin position="208"/>
        <end position="227"/>
    </location>
</feature>
<dbReference type="GO" id="GO:0046332">
    <property type="term" value="F:SMAD binding"/>
    <property type="evidence" value="ECO:0007669"/>
    <property type="project" value="InterPro"/>
</dbReference>
<gene>
    <name evidence="9" type="ORF">KR093_004801</name>
</gene>
<organism evidence="9 10">
    <name type="scientific">Drosophila rubida</name>
    <dbReference type="NCBI Taxonomy" id="30044"/>
    <lineage>
        <taxon>Eukaryota</taxon>
        <taxon>Metazoa</taxon>
        <taxon>Ecdysozoa</taxon>
        <taxon>Arthropoda</taxon>
        <taxon>Hexapoda</taxon>
        <taxon>Insecta</taxon>
        <taxon>Pterygota</taxon>
        <taxon>Neoptera</taxon>
        <taxon>Endopterygota</taxon>
        <taxon>Diptera</taxon>
        <taxon>Brachycera</taxon>
        <taxon>Muscomorpha</taxon>
        <taxon>Ephydroidea</taxon>
        <taxon>Drosophilidae</taxon>
        <taxon>Drosophila</taxon>
    </lineage>
</organism>
<dbReference type="FunFam" id="3.10.390.10:FF:000001">
    <property type="entry name" value="SKI family transcriptional corepressor 1"/>
    <property type="match status" value="1"/>
</dbReference>
<dbReference type="PANTHER" id="PTHR10005:SF26">
    <property type="entry name" value="CORL"/>
    <property type="match status" value="1"/>
</dbReference>
<dbReference type="Gene3D" id="3.10.390.10">
    <property type="entry name" value="SAND domain-like"/>
    <property type="match status" value="1"/>
</dbReference>
<reference evidence="9" key="1">
    <citation type="journal article" date="2021" name="Mol. Ecol. Resour.">
        <title>Phylogenomic analyses of the genus Drosophila reveals genomic signals of climate adaptation.</title>
        <authorList>
            <person name="Li F."/>
            <person name="Rane R.V."/>
            <person name="Luria V."/>
            <person name="Xiong Z."/>
            <person name="Chen J."/>
            <person name="Li Z."/>
            <person name="Catullo R.A."/>
            <person name="Griffin P.C."/>
            <person name="Schiffer M."/>
            <person name="Pearce S."/>
            <person name="Lee S.F."/>
            <person name="McElroy K."/>
            <person name="Stocker A."/>
            <person name="Shirriffs J."/>
            <person name="Cockerell F."/>
            <person name="Coppin C."/>
            <person name="Sgro C.M."/>
            <person name="Karger A."/>
            <person name="Cain J.W."/>
            <person name="Weber J.A."/>
            <person name="Santpere G."/>
            <person name="Kirschner M.W."/>
            <person name="Hoffmann A.A."/>
            <person name="Oakeshott J.G."/>
            <person name="Zhang G."/>
        </authorList>
    </citation>
    <scope>NUCLEOTIDE SEQUENCE</scope>
    <source>
        <strain evidence="9">BGI-SZ-2011g</strain>
    </source>
</reference>
<proteinExistence type="inferred from homology"/>
<feature type="non-terminal residue" evidence="9">
    <location>
        <position position="1"/>
    </location>
</feature>
<evidence type="ECO:0000256" key="1">
    <source>
        <dbReference type="ARBA" id="ARBA00004123"/>
    </source>
</evidence>
<feature type="region of interest" description="Disordered" evidence="7">
    <location>
        <begin position="547"/>
        <end position="575"/>
    </location>
</feature>
<dbReference type="Proteomes" id="UP001200034">
    <property type="component" value="Unassembled WGS sequence"/>
</dbReference>
<evidence type="ECO:0000256" key="3">
    <source>
        <dbReference type="ARBA" id="ARBA00022491"/>
    </source>
</evidence>
<dbReference type="GO" id="GO:0000122">
    <property type="term" value="P:negative regulation of transcription by RNA polymerase II"/>
    <property type="evidence" value="ECO:0007669"/>
    <property type="project" value="TreeGrafter"/>
</dbReference>
<evidence type="ECO:0000256" key="5">
    <source>
        <dbReference type="ARBA" id="ARBA00023163"/>
    </source>
</evidence>
<evidence type="ECO:0000256" key="6">
    <source>
        <dbReference type="ARBA" id="ARBA00023242"/>
    </source>
</evidence>
<dbReference type="Pfam" id="PF02437">
    <property type="entry name" value="Ski_Sno_DHD"/>
    <property type="match status" value="1"/>
</dbReference>
<keyword evidence="6" id="KW-0539">Nucleus</keyword>
<dbReference type="SMART" id="SM01046">
    <property type="entry name" value="c-SKI_SMAD_bind"/>
    <property type="match status" value="1"/>
</dbReference>
<dbReference type="GO" id="GO:0000978">
    <property type="term" value="F:RNA polymerase II cis-regulatory region sequence-specific DNA binding"/>
    <property type="evidence" value="ECO:0007669"/>
    <property type="project" value="TreeGrafter"/>
</dbReference>
<dbReference type="EMBL" id="JAJJHW010001156">
    <property type="protein sequence ID" value="KAH8376013.1"/>
    <property type="molecule type" value="Genomic_DNA"/>
</dbReference>